<evidence type="ECO:0000313" key="5">
    <source>
        <dbReference type="Proteomes" id="UP000295511"/>
    </source>
</evidence>
<feature type="region of interest" description="Disordered" evidence="2">
    <location>
        <begin position="354"/>
        <end position="373"/>
    </location>
</feature>
<feature type="compositionally biased region" description="Low complexity" evidence="2">
    <location>
        <begin position="363"/>
        <end position="373"/>
    </location>
</feature>
<dbReference type="Proteomes" id="UP000295511">
    <property type="component" value="Unassembled WGS sequence"/>
</dbReference>
<keyword evidence="1" id="KW-0677">Repeat</keyword>
<feature type="domain" description="Teneurin-like YD-shell" evidence="3">
    <location>
        <begin position="597"/>
        <end position="900"/>
    </location>
</feature>
<organism evidence="4 5">
    <name type="scientific">Arthrobacter terricola</name>
    <dbReference type="NCBI Taxonomy" id="2547396"/>
    <lineage>
        <taxon>Bacteria</taxon>
        <taxon>Bacillati</taxon>
        <taxon>Actinomycetota</taxon>
        <taxon>Actinomycetes</taxon>
        <taxon>Micrococcales</taxon>
        <taxon>Micrococcaceae</taxon>
        <taxon>Arthrobacter</taxon>
    </lineage>
</organism>
<dbReference type="Gene3D" id="2.180.10.10">
    <property type="entry name" value="RHS repeat-associated core"/>
    <property type="match status" value="3"/>
</dbReference>
<dbReference type="EMBL" id="SMRU01000040">
    <property type="protein sequence ID" value="TDF89417.1"/>
    <property type="molecule type" value="Genomic_DNA"/>
</dbReference>
<accession>A0A4R5K995</accession>
<dbReference type="Pfam" id="PF05593">
    <property type="entry name" value="RHS_repeat"/>
    <property type="match status" value="2"/>
</dbReference>
<evidence type="ECO:0000313" key="4">
    <source>
        <dbReference type="EMBL" id="TDF89417.1"/>
    </source>
</evidence>
<evidence type="ECO:0000259" key="3">
    <source>
        <dbReference type="Pfam" id="PF25023"/>
    </source>
</evidence>
<dbReference type="Pfam" id="PF25023">
    <property type="entry name" value="TEN_YD-shell"/>
    <property type="match status" value="2"/>
</dbReference>
<keyword evidence="5" id="KW-1185">Reference proteome</keyword>
<sequence length="978" mass="102959">MITHSLSDSSALALNPTSGNVVLTGQLFNIRGIGQDVNVAWRYNSKYDQRPTLSMGRLESALRIDPATSNVIYTAPDGGWYTFVLSGSTYTMPPGLNASLTKISTAEYQLRFNDTGITNDYQSDGINFTLLDSFDANILNPNVVDYYYSNGLLTQTSDTQGRFITYAYNDPNNLNQPSAITDNSLNRTVNIEYGGGTGRMSKITDATGAVTTFAYTNGKLTSITDGRTNTTVLAYAADNWVSTITYGSGSSAAATWTVSHNADSSLSYLTDPNSKQATYTLDSTKTRVLTTTDPNGHTASATFDGHDNRLTTTDGLAHTTTSTFDANNNLTKITSPAVGTAGAEVSFACPTATGDPLLNHRPNGTTSTEGNTSTIQYDANTKYPSKILTPGNAGGTPQRFYQADALGTTCGAKPGELCRSTDGNGNTTTYGYDTAGNPVTVTPPLPLGATTYTYDAAGRVATKKDGNNQTATYSYDANDRLTQIRFGTTCVAATCVAYTYDADGNLTQRVDAAGTTTYTWDAQNRALTKTIGGTTTTVTYDGASNILTFTDPTGTVGYAYDAANRLVSLAEPGGSCPATPAYPNSTKCTGFGYDNNNRRTTTSYPNGVTNTTVYDNAGRTTSITAKNSGGTVLDSRAYTYTLNGTKDGALRKTMTPNGSLATTYTYDPVNRLTSAVTGTSTETWAYDSNSNRTQATKTGAATVYAAFNAADQLCWTGASTGTCTTAPTGATSYVYDANGNTTTAGAATQAYNTFDQLSSYTSGTTTNFSYAGPRNDERTTAGSTSFLNGTIGISQQTTAGGNTSFIRDPQGNLISMRTGAGASFYYTMDALSSTFLLTDSTQTAAASYAYDSWGNTTATGAQAATNPWQYAGGYKDTTGYTKFGARYYDPTTGRFTQPDPSGQEANRYAYVGCNPINATDPTGLDGWDCVIGWGLTVLGTGFLIAAAFTVPVATLTFGLTAVAYLGGLWTAARACGTI</sequence>
<dbReference type="PANTHER" id="PTHR32305">
    <property type="match status" value="1"/>
</dbReference>
<dbReference type="InterPro" id="IPR031325">
    <property type="entry name" value="RHS_repeat"/>
</dbReference>
<dbReference type="InterPro" id="IPR006530">
    <property type="entry name" value="YD"/>
</dbReference>
<dbReference type="NCBIfam" id="TIGR03696">
    <property type="entry name" value="Rhs_assc_core"/>
    <property type="match status" value="1"/>
</dbReference>
<dbReference type="PANTHER" id="PTHR32305:SF15">
    <property type="entry name" value="PROTEIN RHSA-RELATED"/>
    <property type="match status" value="1"/>
</dbReference>
<gene>
    <name evidence="4" type="ORF">E1809_23035</name>
</gene>
<dbReference type="AlphaFoldDB" id="A0A4R5K995"/>
<comment type="caution">
    <text evidence="4">The sequence shown here is derived from an EMBL/GenBank/DDBJ whole genome shotgun (WGS) entry which is preliminary data.</text>
</comment>
<evidence type="ECO:0000256" key="2">
    <source>
        <dbReference type="SAM" id="MobiDB-lite"/>
    </source>
</evidence>
<feature type="domain" description="Teneurin-like YD-shell" evidence="3">
    <location>
        <begin position="426"/>
        <end position="488"/>
    </location>
</feature>
<dbReference type="InterPro" id="IPR022385">
    <property type="entry name" value="Rhs_assc_core"/>
</dbReference>
<dbReference type="InterPro" id="IPR050708">
    <property type="entry name" value="T6SS_VgrG/RHS"/>
</dbReference>
<reference evidence="4 5" key="1">
    <citation type="submission" date="2019-03" db="EMBL/GenBank/DDBJ databases">
        <title>Whole genome sequence of Arthrobacter sp JH1-1.</title>
        <authorList>
            <person name="Trinh H.N."/>
        </authorList>
    </citation>
    <scope>NUCLEOTIDE SEQUENCE [LARGE SCALE GENOMIC DNA]</scope>
    <source>
        <strain evidence="4 5">JH1-1</strain>
    </source>
</reference>
<dbReference type="OrthoDB" id="166951at2"/>
<evidence type="ECO:0000256" key="1">
    <source>
        <dbReference type="ARBA" id="ARBA00022737"/>
    </source>
</evidence>
<dbReference type="NCBIfam" id="TIGR01643">
    <property type="entry name" value="YD_repeat_2x"/>
    <property type="match status" value="4"/>
</dbReference>
<proteinExistence type="predicted"/>
<protein>
    <submittedName>
        <fullName evidence="4">Sugar-binding protein</fullName>
    </submittedName>
</protein>
<dbReference type="InterPro" id="IPR056823">
    <property type="entry name" value="TEN-like_YD-shell"/>
</dbReference>
<name>A0A4R5K995_9MICC</name>